<protein>
    <submittedName>
        <fullName evidence="2">IS3 family transposase</fullName>
    </submittedName>
</protein>
<dbReference type="InterPro" id="IPR001584">
    <property type="entry name" value="Integrase_cat-core"/>
</dbReference>
<dbReference type="Pfam" id="PF01527">
    <property type="entry name" value="HTH_Tnp_1"/>
    <property type="match status" value="1"/>
</dbReference>
<dbReference type="InterPro" id="IPR025948">
    <property type="entry name" value="HTH-like_dom"/>
</dbReference>
<organism evidence="2">
    <name type="scientific">Comamonas kerstersii</name>
    <dbReference type="NCBI Taxonomy" id="225992"/>
    <lineage>
        <taxon>Bacteria</taxon>
        <taxon>Pseudomonadati</taxon>
        <taxon>Pseudomonadota</taxon>
        <taxon>Betaproteobacteria</taxon>
        <taxon>Burkholderiales</taxon>
        <taxon>Comamonadaceae</taxon>
        <taxon>Comamonas</taxon>
    </lineage>
</organism>
<name>A0A643FFS8_9BURK</name>
<dbReference type="InterPro" id="IPR050900">
    <property type="entry name" value="Transposase_IS3/IS150/IS904"/>
</dbReference>
<dbReference type="InterPro" id="IPR048020">
    <property type="entry name" value="Transpos_IS3"/>
</dbReference>
<dbReference type="SUPFAM" id="SSF53098">
    <property type="entry name" value="Ribonuclease H-like"/>
    <property type="match status" value="1"/>
</dbReference>
<dbReference type="InterPro" id="IPR012337">
    <property type="entry name" value="RNaseH-like_sf"/>
</dbReference>
<dbReference type="GO" id="GO:0043565">
    <property type="term" value="F:sequence-specific DNA binding"/>
    <property type="evidence" value="ECO:0007669"/>
    <property type="project" value="InterPro"/>
</dbReference>
<proteinExistence type="predicted"/>
<dbReference type="GO" id="GO:0015074">
    <property type="term" value="P:DNA integration"/>
    <property type="evidence" value="ECO:0007669"/>
    <property type="project" value="InterPro"/>
</dbReference>
<dbReference type="GO" id="GO:0004803">
    <property type="term" value="F:transposase activity"/>
    <property type="evidence" value="ECO:0007669"/>
    <property type="project" value="InterPro"/>
</dbReference>
<dbReference type="Gene3D" id="3.30.420.10">
    <property type="entry name" value="Ribonuclease H-like superfamily/Ribonuclease H"/>
    <property type="match status" value="1"/>
</dbReference>
<dbReference type="InterPro" id="IPR036397">
    <property type="entry name" value="RNaseH_sf"/>
</dbReference>
<evidence type="ECO:0000313" key="2">
    <source>
        <dbReference type="EMBL" id="KAB0583363.1"/>
    </source>
</evidence>
<dbReference type="PANTHER" id="PTHR46889:SF4">
    <property type="entry name" value="TRANSPOSASE INSO FOR INSERTION SEQUENCE ELEMENT IS911B-RELATED"/>
    <property type="match status" value="1"/>
</dbReference>
<feature type="domain" description="Integrase catalytic" evidence="1">
    <location>
        <begin position="199"/>
        <end position="370"/>
    </location>
</feature>
<dbReference type="PANTHER" id="PTHR46889">
    <property type="entry name" value="TRANSPOSASE INSF FOR INSERTION SEQUENCE IS3B-RELATED"/>
    <property type="match status" value="1"/>
</dbReference>
<dbReference type="SUPFAM" id="SSF48295">
    <property type="entry name" value="TrpR-like"/>
    <property type="match status" value="1"/>
</dbReference>
<comment type="caution">
    <text evidence="2">The sequence shown here is derived from an EMBL/GenBank/DDBJ whole genome shotgun (WGS) entry which is preliminary data.</text>
</comment>
<dbReference type="Pfam" id="PF00665">
    <property type="entry name" value="rve"/>
    <property type="match status" value="1"/>
</dbReference>
<gene>
    <name evidence="2" type="ORF">F7P80_16615</name>
</gene>
<dbReference type="RefSeq" id="WP_120785045.1">
    <property type="nucleotide sequence ID" value="NZ_CP060413.1"/>
</dbReference>
<dbReference type="AlphaFoldDB" id="A0A643FFS8"/>
<dbReference type="GO" id="GO:0006313">
    <property type="term" value="P:DNA transposition"/>
    <property type="evidence" value="ECO:0007669"/>
    <property type="project" value="InterPro"/>
</dbReference>
<evidence type="ECO:0000259" key="1">
    <source>
        <dbReference type="PROSITE" id="PS50994"/>
    </source>
</evidence>
<dbReference type="InterPro" id="IPR010921">
    <property type="entry name" value="Trp_repressor/repl_initiator"/>
</dbReference>
<accession>A0A643FFS8</accession>
<dbReference type="InterPro" id="IPR002514">
    <property type="entry name" value="Transposase_8"/>
</dbReference>
<reference evidence="2" key="1">
    <citation type="submission" date="2019-09" db="EMBL/GenBank/DDBJ databases">
        <title>Draft genome sequences of 48 bacterial type strains from the CCUG.</title>
        <authorList>
            <person name="Tunovic T."/>
            <person name="Pineiro-Iglesias B."/>
            <person name="Unosson C."/>
            <person name="Inganas E."/>
            <person name="Ohlen M."/>
            <person name="Cardew S."/>
            <person name="Jensie-Markopoulos S."/>
            <person name="Salva-Serra F."/>
            <person name="Jaen-Luchoro D."/>
            <person name="Karlsson R."/>
            <person name="Svensson-Stadler L."/>
            <person name="Chun J."/>
            <person name="Moore E."/>
        </authorList>
    </citation>
    <scope>NUCLEOTIDE SEQUENCE</scope>
    <source>
        <strain evidence="2">CCUG 15333</strain>
    </source>
</reference>
<dbReference type="EMBL" id="VZOT01000030">
    <property type="protein sequence ID" value="KAB0583363.1"/>
    <property type="molecule type" value="Genomic_DNA"/>
</dbReference>
<dbReference type="Pfam" id="PF13276">
    <property type="entry name" value="HTH_21"/>
    <property type="match status" value="1"/>
</dbReference>
<dbReference type="NCBIfam" id="NF033516">
    <property type="entry name" value="transpos_IS3"/>
    <property type="match status" value="1"/>
</dbReference>
<sequence>MTIKSRRKHSPVFKAKVALEAVRGERTVAELAQQYEVHPSQIADWKRMLLERAADVFGAAPAPTTPAVDLKELHAKIGQLTLEKDFLPRCAEQSGIAQRRSMIDRGHSLSLARQAQLMQISRGSIYYRRKSPNSEQVSLAHTLDALHVAHPFAGSRMLRGLLQRQGHCVGRRHVRTLMKRMCITALYCQPRTSARHPQHKIYPYLLRNKSVTYANQVWAMDITYVRMHKGWLYLCAVVDWYSRKVLAWRLSNTMDVQFCVDAVQEAIARWGTPAIFNTDQGSQFTSEAFTAQLKRHGIRISMDGKGAWRDNVFVERLWRSIKYEEIYLKAYDSVRAARCGIAQYLQFYNSQRPHQAHSQATPDEAYFAALPFAQMQAA</sequence>
<dbReference type="PROSITE" id="PS50994">
    <property type="entry name" value="INTEGRASE"/>
    <property type="match status" value="1"/>
</dbReference>